<evidence type="ECO:0000313" key="1">
    <source>
        <dbReference type="EMBL" id="MFC3877732.1"/>
    </source>
</evidence>
<proteinExistence type="predicted"/>
<name>A0ABV8AIY4_9FLAO</name>
<gene>
    <name evidence="1" type="ORF">ACFOSX_10865</name>
</gene>
<keyword evidence="2" id="KW-1185">Reference proteome</keyword>
<dbReference type="Proteomes" id="UP001595812">
    <property type="component" value="Unassembled WGS sequence"/>
</dbReference>
<reference evidence="2" key="1">
    <citation type="journal article" date="2019" name="Int. J. Syst. Evol. Microbiol.">
        <title>The Global Catalogue of Microorganisms (GCM) 10K type strain sequencing project: providing services to taxonomists for standard genome sequencing and annotation.</title>
        <authorList>
            <consortium name="The Broad Institute Genomics Platform"/>
            <consortium name="The Broad Institute Genome Sequencing Center for Infectious Disease"/>
            <person name="Wu L."/>
            <person name="Ma J."/>
        </authorList>
    </citation>
    <scope>NUCLEOTIDE SEQUENCE [LARGE SCALE GENOMIC DNA]</scope>
    <source>
        <strain evidence="2">CECT 8979</strain>
    </source>
</reference>
<organism evidence="1 2">
    <name type="scientific">Winogradskyella maritima</name>
    <dbReference type="NCBI Taxonomy" id="1517766"/>
    <lineage>
        <taxon>Bacteria</taxon>
        <taxon>Pseudomonadati</taxon>
        <taxon>Bacteroidota</taxon>
        <taxon>Flavobacteriia</taxon>
        <taxon>Flavobacteriales</taxon>
        <taxon>Flavobacteriaceae</taxon>
        <taxon>Winogradskyella</taxon>
    </lineage>
</organism>
<comment type="caution">
    <text evidence="1">The sequence shown here is derived from an EMBL/GenBank/DDBJ whole genome shotgun (WGS) entry which is preliminary data.</text>
</comment>
<sequence>MTYSEAYYEAYKGLPEALEKSYHKLNFDNHCYLRIALDNTFNAKWDNVIKRPAYKNLSKEKLERVVGLLQAYKTDLELLQSHNAKSLSWRKKLKTNTLN</sequence>
<protein>
    <submittedName>
        <fullName evidence="1">Acetyltransferase</fullName>
    </submittedName>
</protein>
<dbReference type="RefSeq" id="WP_386100708.1">
    <property type="nucleotide sequence ID" value="NZ_JBHSAT010000007.1"/>
</dbReference>
<evidence type="ECO:0000313" key="2">
    <source>
        <dbReference type="Proteomes" id="UP001595812"/>
    </source>
</evidence>
<accession>A0ABV8AIY4</accession>
<dbReference type="EMBL" id="JBHSAT010000007">
    <property type="protein sequence ID" value="MFC3877732.1"/>
    <property type="molecule type" value="Genomic_DNA"/>
</dbReference>